<dbReference type="PROSITE" id="PS51005">
    <property type="entry name" value="NAC"/>
    <property type="match status" value="1"/>
</dbReference>
<feature type="region of interest" description="Disordered" evidence="5">
    <location>
        <begin position="239"/>
        <end position="280"/>
    </location>
</feature>
<evidence type="ECO:0000259" key="6">
    <source>
        <dbReference type="PROSITE" id="PS51005"/>
    </source>
</evidence>
<dbReference type="Gene3D" id="2.170.150.80">
    <property type="entry name" value="NAC domain"/>
    <property type="match status" value="1"/>
</dbReference>
<keyword evidence="1" id="KW-0805">Transcription regulation</keyword>
<evidence type="ECO:0000313" key="7">
    <source>
        <dbReference type="EMBL" id="PAN42778.1"/>
    </source>
</evidence>
<evidence type="ECO:0000256" key="3">
    <source>
        <dbReference type="ARBA" id="ARBA00023163"/>
    </source>
</evidence>
<dbReference type="Gramene" id="PAN42778">
    <property type="protein sequence ID" value="PAN42778"/>
    <property type="gene ID" value="PAHAL_8G186900"/>
</dbReference>
<dbReference type="SUPFAM" id="SSF101941">
    <property type="entry name" value="NAC domain"/>
    <property type="match status" value="1"/>
</dbReference>
<dbReference type="GO" id="GO:0048731">
    <property type="term" value="P:system development"/>
    <property type="evidence" value="ECO:0007669"/>
    <property type="project" value="TreeGrafter"/>
</dbReference>
<evidence type="ECO:0000256" key="1">
    <source>
        <dbReference type="ARBA" id="ARBA00023015"/>
    </source>
</evidence>
<sequence>MAASHPIISGAPILLEPGFKFRPTDEDVVVHYLRPRAMNAPLPSGFIVDVDLLSHNPWELVPEGSAEKYYFSRRVTRWPRGNRRKRAAGDGHWKASGKDVPIFSKGINGRVPLMVGLKKTMVFYRGKAPFGENTEWVMEEYRLAEAGLMPGRVMRPREGGNFGKCGCAAAVIAKKNDELSEALRNAIANLNKVPVLVNPDDSWVVCHIYKKKKKCAMPRVVAQSYNIAGGGQVPFFDFIGQGNPERTASSSSSLTGPPSEKENDDTGGSTNEKACSGEGK</sequence>
<dbReference type="InterPro" id="IPR036093">
    <property type="entry name" value="NAC_dom_sf"/>
</dbReference>
<evidence type="ECO:0000256" key="4">
    <source>
        <dbReference type="ARBA" id="ARBA00023242"/>
    </source>
</evidence>
<proteinExistence type="predicted"/>
<keyword evidence="4" id="KW-0539">Nucleus</keyword>
<dbReference type="PANTHER" id="PTHR31719:SF177">
    <property type="entry name" value="OS11G0512600 PROTEIN"/>
    <property type="match status" value="1"/>
</dbReference>
<dbReference type="GO" id="GO:0006355">
    <property type="term" value="P:regulation of DNA-templated transcription"/>
    <property type="evidence" value="ECO:0007669"/>
    <property type="project" value="InterPro"/>
</dbReference>
<name>A0A2S3IED0_9POAL</name>
<evidence type="ECO:0000256" key="5">
    <source>
        <dbReference type="SAM" id="MobiDB-lite"/>
    </source>
</evidence>
<keyword evidence="3" id="KW-0804">Transcription</keyword>
<reference evidence="7" key="1">
    <citation type="submission" date="2018-04" db="EMBL/GenBank/DDBJ databases">
        <title>WGS assembly of Panicum hallii.</title>
        <authorList>
            <person name="Lovell J."/>
            <person name="Jenkins J."/>
            <person name="Lowry D."/>
            <person name="Mamidi S."/>
            <person name="Sreedasyam A."/>
            <person name="Weng X."/>
            <person name="Barry K."/>
            <person name="Bonette J."/>
            <person name="Campitelli B."/>
            <person name="Daum C."/>
            <person name="Gordon S."/>
            <person name="Gould B."/>
            <person name="Lipzen A."/>
            <person name="Macqueen A."/>
            <person name="Palacio-Mejia J."/>
            <person name="Plott C."/>
            <person name="Shakirov E."/>
            <person name="Shu S."/>
            <person name="Yoshinaga Y."/>
            <person name="Zane M."/>
            <person name="Rokhsar D."/>
            <person name="Grimwood J."/>
            <person name="Schmutz J."/>
            <person name="Juenger T."/>
        </authorList>
    </citation>
    <scope>NUCLEOTIDE SEQUENCE [LARGE SCALE GENOMIC DNA]</scope>
    <source>
        <strain evidence="7">FIL2</strain>
    </source>
</reference>
<evidence type="ECO:0000256" key="2">
    <source>
        <dbReference type="ARBA" id="ARBA00023125"/>
    </source>
</evidence>
<dbReference type="AlphaFoldDB" id="A0A2S3IED0"/>
<dbReference type="Pfam" id="PF02365">
    <property type="entry name" value="NAM"/>
    <property type="match status" value="1"/>
</dbReference>
<dbReference type="Proteomes" id="UP000243499">
    <property type="component" value="Chromosome 8"/>
</dbReference>
<dbReference type="EMBL" id="CM008053">
    <property type="protein sequence ID" value="PAN42778.1"/>
    <property type="molecule type" value="Genomic_DNA"/>
</dbReference>
<gene>
    <name evidence="7" type="ORF">PAHAL_8G186900</name>
</gene>
<feature type="domain" description="NAC" evidence="6">
    <location>
        <begin position="15"/>
        <end position="211"/>
    </location>
</feature>
<organism evidence="7">
    <name type="scientific">Panicum hallii</name>
    <dbReference type="NCBI Taxonomy" id="206008"/>
    <lineage>
        <taxon>Eukaryota</taxon>
        <taxon>Viridiplantae</taxon>
        <taxon>Streptophyta</taxon>
        <taxon>Embryophyta</taxon>
        <taxon>Tracheophyta</taxon>
        <taxon>Spermatophyta</taxon>
        <taxon>Magnoliopsida</taxon>
        <taxon>Liliopsida</taxon>
        <taxon>Poales</taxon>
        <taxon>Poaceae</taxon>
        <taxon>PACMAD clade</taxon>
        <taxon>Panicoideae</taxon>
        <taxon>Panicodae</taxon>
        <taxon>Paniceae</taxon>
        <taxon>Panicinae</taxon>
        <taxon>Panicum</taxon>
        <taxon>Panicum sect. Panicum</taxon>
    </lineage>
</organism>
<keyword evidence="2" id="KW-0238">DNA-binding</keyword>
<dbReference type="InterPro" id="IPR003441">
    <property type="entry name" value="NAC-dom"/>
</dbReference>
<protein>
    <recommendedName>
        <fullName evidence="6">NAC domain-containing protein</fullName>
    </recommendedName>
</protein>
<dbReference type="GO" id="GO:0003677">
    <property type="term" value="F:DNA binding"/>
    <property type="evidence" value="ECO:0007669"/>
    <property type="project" value="UniProtKB-KW"/>
</dbReference>
<dbReference type="PANTHER" id="PTHR31719">
    <property type="entry name" value="NAC TRANSCRIPTION FACTOR 56"/>
    <property type="match status" value="1"/>
</dbReference>
<accession>A0A2S3IED0</accession>